<evidence type="ECO:0000313" key="5">
    <source>
        <dbReference type="Proteomes" id="UP000293296"/>
    </source>
</evidence>
<dbReference type="AlphaFoldDB" id="A0A4P6HHD6"/>
<dbReference type="PROSITE" id="PS51782">
    <property type="entry name" value="LYSM"/>
    <property type="match status" value="2"/>
</dbReference>
<dbReference type="RefSeq" id="WP_129349885.1">
    <property type="nucleotide sequence ID" value="NZ_CP026538.1"/>
</dbReference>
<dbReference type="InterPro" id="IPR018392">
    <property type="entry name" value="LysM"/>
</dbReference>
<feature type="domain" description="LysM" evidence="3">
    <location>
        <begin position="23"/>
        <end position="67"/>
    </location>
</feature>
<evidence type="ECO:0000313" key="4">
    <source>
        <dbReference type="EMBL" id="QAZ66533.1"/>
    </source>
</evidence>
<dbReference type="Gene3D" id="3.10.350.10">
    <property type="entry name" value="LysM domain"/>
    <property type="match status" value="2"/>
</dbReference>
<name>A0A4P6HHD6_9BACT</name>
<dbReference type="KEGG" id="dcb:C3Y92_04465"/>
<gene>
    <name evidence="4" type="ORF">C3Y92_04465</name>
</gene>
<dbReference type="InterPro" id="IPR036779">
    <property type="entry name" value="LysM_dom_sf"/>
</dbReference>
<feature type="region of interest" description="Disordered" evidence="1">
    <location>
        <begin position="77"/>
        <end position="111"/>
    </location>
</feature>
<dbReference type="Proteomes" id="UP000293296">
    <property type="component" value="Chromosome"/>
</dbReference>
<dbReference type="OrthoDB" id="9785345at2"/>
<organism evidence="4 5">
    <name type="scientific">Solidesulfovibrio carbinolicus</name>
    <dbReference type="NCBI Taxonomy" id="296842"/>
    <lineage>
        <taxon>Bacteria</taxon>
        <taxon>Pseudomonadati</taxon>
        <taxon>Thermodesulfobacteriota</taxon>
        <taxon>Desulfovibrionia</taxon>
        <taxon>Desulfovibrionales</taxon>
        <taxon>Desulfovibrionaceae</taxon>
        <taxon>Solidesulfovibrio</taxon>
    </lineage>
</organism>
<dbReference type="CDD" id="cd00118">
    <property type="entry name" value="LysM"/>
    <property type="match status" value="2"/>
</dbReference>
<feature type="compositionally biased region" description="Low complexity" evidence="1">
    <location>
        <begin position="77"/>
        <end position="105"/>
    </location>
</feature>
<protein>
    <submittedName>
        <fullName evidence="4">LysM domain-containing protein</fullName>
    </submittedName>
</protein>
<keyword evidence="2" id="KW-0732">Signal</keyword>
<dbReference type="Pfam" id="PF01476">
    <property type="entry name" value="LysM"/>
    <property type="match status" value="2"/>
</dbReference>
<reference evidence="4 5" key="1">
    <citation type="submission" date="2018-02" db="EMBL/GenBank/DDBJ databases">
        <title>Genome sequence of Desulfovibrio carbinolicus DSM 3852.</title>
        <authorList>
            <person name="Wilbanks E."/>
            <person name="Skennerton C.T."/>
            <person name="Orphan V.J."/>
        </authorList>
    </citation>
    <scope>NUCLEOTIDE SEQUENCE [LARGE SCALE GENOMIC DNA]</scope>
    <source>
        <strain evidence="4 5">DSM 3852</strain>
    </source>
</reference>
<feature type="chain" id="PRO_5020539533" evidence="2">
    <location>
        <begin position="21"/>
        <end position="194"/>
    </location>
</feature>
<feature type="domain" description="LysM" evidence="3">
    <location>
        <begin position="120"/>
        <end position="164"/>
    </location>
</feature>
<proteinExistence type="predicted"/>
<keyword evidence="5" id="KW-1185">Reference proteome</keyword>
<evidence type="ECO:0000259" key="3">
    <source>
        <dbReference type="PROSITE" id="PS51782"/>
    </source>
</evidence>
<dbReference type="SUPFAM" id="SSF54106">
    <property type="entry name" value="LysM domain"/>
    <property type="match status" value="2"/>
</dbReference>
<sequence length="194" mass="19549">MPWRILLALCLLVQALPALAGETVHQARPGDHPAALAKRYHVTLAAILARNPGLDPCRIMVGDAIVIPDAAELAAPSTSVPAPSAKTAPGPAPAAPATAENPTGAKAGPALLPDEEAAGRKYVVAPGDCPAVIAERFGIPLEVLERANPGLDAKRLPVGCVLAVPDAAACAPPPVAVARPGEPVSAAPLVMDLK</sequence>
<dbReference type="EMBL" id="CP026538">
    <property type="protein sequence ID" value="QAZ66533.1"/>
    <property type="molecule type" value="Genomic_DNA"/>
</dbReference>
<dbReference type="SMART" id="SM00257">
    <property type="entry name" value="LysM"/>
    <property type="match status" value="2"/>
</dbReference>
<evidence type="ECO:0000256" key="2">
    <source>
        <dbReference type="SAM" id="SignalP"/>
    </source>
</evidence>
<feature type="signal peptide" evidence="2">
    <location>
        <begin position="1"/>
        <end position="20"/>
    </location>
</feature>
<accession>A0A4P6HHD6</accession>
<evidence type="ECO:0000256" key="1">
    <source>
        <dbReference type="SAM" id="MobiDB-lite"/>
    </source>
</evidence>